<dbReference type="Gene3D" id="2.40.70.10">
    <property type="entry name" value="Acid Proteases"/>
    <property type="match status" value="1"/>
</dbReference>
<evidence type="ECO:0000256" key="4">
    <source>
        <dbReference type="ARBA" id="ARBA00022801"/>
    </source>
</evidence>
<evidence type="ECO:0008006" key="9">
    <source>
        <dbReference type="Google" id="ProtNLM"/>
    </source>
</evidence>
<organism evidence="7 8">
    <name type="scientific">Dryococelus australis</name>
    <dbReference type="NCBI Taxonomy" id="614101"/>
    <lineage>
        <taxon>Eukaryota</taxon>
        <taxon>Metazoa</taxon>
        <taxon>Ecdysozoa</taxon>
        <taxon>Arthropoda</taxon>
        <taxon>Hexapoda</taxon>
        <taxon>Insecta</taxon>
        <taxon>Pterygota</taxon>
        <taxon>Neoptera</taxon>
        <taxon>Polyneoptera</taxon>
        <taxon>Phasmatodea</taxon>
        <taxon>Verophasmatodea</taxon>
        <taxon>Anareolatae</taxon>
        <taxon>Phasmatidae</taxon>
        <taxon>Eurycanthinae</taxon>
        <taxon>Dryococelus</taxon>
    </lineage>
</organism>
<dbReference type="Pfam" id="PF13975">
    <property type="entry name" value="gag-asp_proteas"/>
    <property type="match status" value="1"/>
</dbReference>
<dbReference type="EMBL" id="JARBHB010000005">
    <property type="protein sequence ID" value="KAJ8884182.1"/>
    <property type="molecule type" value="Genomic_DNA"/>
</dbReference>
<dbReference type="InterPro" id="IPR021109">
    <property type="entry name" value="Peptidase_aspartic_dom_sf"/>
</dbReference>
<gene>
    <name evidence="7" type="ORF">PR048_016039</name>
</gene>
<evidence type="ECO:0000256" key="2">
    <source>
        <dbReference type="ARBA" id="ARBA00022670"/>
    </source>
</evidence>
<dbReference type="PROSITE" id="PS00141">
    <property type="entry name" value="ASP_PROTEASE"/>
    <property type="match status" value="1"/>
</dbReference>
<keyword evidence="6" id="KW-0732">Signal</keyword>
<keyword evidence="5" id="KW-0175">Coiled coil</keyword>
<feature type="coiled-coil region" evidence="5">
    <location>
        <begin position="25"/>
        <end position="59"/>
    </location>
</feature>
<dbReference type="SUPFAM" id="SSF50630">
    <property type="entry name" value="Acid proteases"/>
    <property type="match status" value="1"/>
</dbReference>
<dbReference type="PANTHER" id="PTHR12917">
    <property type="entry name" value="ASPARTYL PROTEASE DDI-RELATED"/>
    <property type="match status" value="1"/>
</dbReference>
<protein>
    <recommendedName>
        <fullName evidence="9">Peptidase A2 domain-containing protein</fullName>
    </recommendedName>
</protein>
<dbReference type="CDD" id="cd00303">
    <property type="entry name" value="retropepsin_like"/>
    <property type="match status" value="1"/>
</dbReference>
<feature type="chain" id="PRO_5046146439" description="Peptidase A2 domain-containing protein" evidence="6">
    <location>
        <begin position="17"/>
        <end position="441"/>
    </location>
</feature>
<keyword evidence="8" id="KW-1185">Reference proteome</keyword>
<dbReference type="Proteomes" id="UP001159363">
    <property type="component" value="Chromosome 4"/>
</dbReference>
<comment type="caution">
    <text evidence="7">The sequence shown here is derived from an EMBL/GenBank/DDBJ whole genome shotgun (WGS) entry which is preliminary data.</text>
</comment>
<proteinExistence type="inferred from homology"/>
<reference evidence="7 8" key="1">
    <citation type="submission" date="2023-02" db="EMBL/GenBank/DDBJ databases">
        <title>LHISI_Scaffold_Assembly.</title>
        <authorList>
            <person name="Stuart O.P."/>
            <person name="Cleave R."/>
            <person name="Magrath M.J.L."/>
            <person name="Mikheyev A.S."/>
        </authorList>
    </citation>
    <scope>NUCLEOTIDE SEQUENCE [LARGE SCALE GENOMIC DNA]</scope>
    <source>
        <strain evidence="7">Daus_M_001</strain>
        <tissue evidence="7">Leg muscle</tissue>
    </source>
</reference>
<keyword evidence="2" id="KW-0645">Protease</keyword>
<dbReference type="PANTHER" id="PTHR12917:SF1">
    <property type="entry name" value="AT13091P"/>
    <property type="match status" value="1"/>
</dbReference>
<evidence type="ECO:0000313" key="7">
    <source>
        <dbReference type="EMBL" id="KAJ8884182.1"/>
    </source>
</evidence>
<evidence type="ECO:0000256" key="3">
    <source>
        <dbReference type="ARBA" id="ARBA00022750"/>
    </source>
</evidence>
<keyword evidence="4" id="KW-0378">Hydrolase</keyword>
<evidence type="ECO:0000256" key="5">
    <source>
        <dbReference type="SAM" id="Coils"/>
    </source>
</evidence>
<feature type="signal peptide" evidence="6">
    <location>
        <begin position="1"/>
        <end position="16"/>
    </location>
</feature>
<keyword evidence="3" id="KW-0064">Aspartyl protease</keyword>
<evidence type="ECO:0000256" key="6">
    <source>
        <dbReference type="SAM" id="SignalP"/>
    </source>
</evidence>
<dbReference type="InterPro" id="IPR001969">
    <property type="entry name" value="Aspartic_peptidase_AS"/>
</dbReference>
<accession>A0ABQ9HIV9</accession>
<evidence type="ECO:0000256" key="1">
    <source>
        <dbReference type="ARBA" id="ARBA00009136"/>
    </source>
</evidence>
<comment type="similarity">
    <text evidence="1">Belongs to the DDI1 family.</text>
</comment>
<evidence type="ECO:0000313" key="8">
    <source>
        <dbReference type="Proteomes" id="UP001159363"/>
    </source>
</evidence>
<name>A0ABQ9HIV9_9NEOP</name>
<sequence>MFNRILFLCTTVVTMASKVTVEGKELDLQATLNHLASRLEGLERENSDLKRQVARMSVNLKGDKSDFSGTVPMHIRNFTLLPTIPVFSGKPEDNVRVFFIVIEQAANVCNWSEIEQLAFVKLRLAGECLSRGQNFEELKKHLLERFGRKHPTRFYRVQLNCLKILDNESMEEFADRICKINANTYELGSNNEQNEAIKHEADQWALDTFLDGLKGEVGKFTSISRPRTFKESLVSAINVVEADKHSDKEHGTSVKSFSKSVFAVERNGDKCLFYHNYESVKKRVNRARYHMLLLTRMLRDWTSHESQSHVKCIPATVSGDDLNYLTISVTYKGKPLKLLIDTGAQVSLMWQHVVGDLGSQCLQEPKFVVSGLSGHKLKNLGYIVVSMQLGNTAYEMCVQVVQNDCTRYDGIIGLNFLKQYRALVNVAKHSLQLGNKLYSLG</sequence>